<evidence type="ECO:0000313" key="4">
    <source>
        <dbReference type="Proteomes" id="UP001210925"/>
    </source>
</evidence>
<sequence length="184" mass="21843">MNLLTHTNIQNFEYILNYCFFFYLLNISITFNCISEKSIQKKQREVEKLRQELELLLETKRNLKAQVQDTQETQELYSRESIDTQQELELEIPELGQEIIIENDTDTDVENASNDDSFESETKTLGDSTINDLRQKINEYKYMSQELNQLEMENVEIVDLLEQSSKRKLELLFELSIRKKEIKA</sequence>
<feature type="coiled-coil region" evidence="1">
    <location>
        <begin position="39"/>
        <end position="80"/>
    </location>
</feature>
<organism evidence="3 4">
    <name type="scientific">Boothiomyces macroporosus</name>
    <dbReference type="NCBI Taxonomy" id="261099"/>
    <lineage>
        <taxon>Eukaryota</taxon>
        <taxon>Fungi</taxon>
        <taxon>Fungi incertae sedis</taxon>
        <taxon>Chytridiomycota</taxon>
        <taxon>Chytridiomycota incertae sedis</taxon>
        <taxon>Chytridiomycetes</taxon>
        <taxon>Rhizophydiales</taxon>
        <taxon>Terramycetaceae</taxon>
        <taxon>Boothiomyces</taxon>
    </lineage>
</organism>
<reference evidence="3" key="1">
    <citation type="submission" date="2020-05" db="EMBL/GenBank/DDBJ databases">
        <title>Phylogenomic resolution of chytrid fungi.</title>
        <authorList>
            <person name="Stajich J.E."/>
            <person name="Amses K."/>
            <person name="Simmons R."/>
            <person name="Seto K."/>
            <person name="Myers J."/>
            <person name="Bonds A."/>
            <person name="Quandt C.A."/>
            <person name="Barry K."/>
            <person name="Liu P."/>
            <person name="Grigoriev I."/>
            <person name="Longcore J.E."/>
            <person name="James T.Y."/>
        </authorList>
    </citation>
    <scope>NUCLEOTIDE SEQUENCE</scope>
    <source>
        <strain evidence="3">PLAUS21</strain>
    </source>
</reference>
<evidence type="ECO:0000256" key="2">
    <source>
        <dbReference type="SAM" id="Phobius"/>
    </source>
</evidence>
<feature type="coiled-coil region" evidence="1">
    <location>
        <begin position="130"/>
        <end position="167"/>
    </location>
</feature>
<name>A0AAD5UEN0_9FUNG</name>
<evidence type="ECO:0000256" key="1">
    <source>
        <dbReference type="SAM" id="Coils"/>
    </source>
</evidence>
<keyword evidence="2" id="KW-0812">Transmembrane</keyword>
<keyword evidence="1" id="KW-0175">Coiled coil</keyword>
<evidence type="ECO:0000313" key="3">
    <source>
        <dbReference type="EMBL" id="KAJ3253471.1"/>
    </source>
</evidence>
<gene>
    <name evidence="3" type="ORF">HK103_000502</name>
</gene>
<dbReference type="AlphaFoldDB" id="A0AAD5UEN0"/>
<protein>
    <submittedName>
        <fullName evidence="3">Uncharacterized protein</fullName>
    </submittedName>
</protein>
<keyword evidence="2" id="KW-1133">Transmembrane helix</keyword>
<feature type="transmembrane region" description="Helical" evidence="2">
    <location>
        <begin position="15"/>
        <end position="34"/>
    </location>
</feature>
<proteinExistence type="predicted"/>
<keyword evidence="4" id="KW-1185">Reference proteome</keyword>
<keyword evidence="2" id="KW-0472">Membrane</keyword>
<dbReference type="Proteomes" id="UP001210925">
    <property type="component" value="Unassembled WGS sequence"/>
</dbReference>
<accession>A0AAD5UEN0</accession>
<dbReference type="EMBL" id="JADGKB010000108">
    <property type="protein sequence ID" value="KAJ3253471.1"/>
    <property type="molecule type" value="Genomic_DNA"/>
</dbReference>
<comment type="caution">
    <text evidence="3">The sequence shown here is derived from an EMBL/GenBank/DDBJ whole genome shotgun (WGS) entry which is preliminary data.</text>
</comment>